<dbReference type="InterPro" id="IPR032816">
    <property type="entry name" value="VTT_dom"/>
</dbReference>
<dbReference type="InterPro" id="IPR015414">
    <property type="entry name" value="TMEM64"/>
</dbReference>
<dbReference type="RefSeq" id="WP_120696796.1">
    <property type="nucleotide sequence ID" value="NZ_RBDX01000006.1"/>
</dbReference>
<evidence type="ECO:0000256" key="2">
    <source>
        <dbReference type="ARBA" id="ARBA00008640"/>
    </source>
</evidence>
<dbReference type="AlphaFoldDB" id="A0A3A9WAP6"/>
<name>A0A3A9WAP6_9ACTN</name>
<feature type="transmembrane region" description="Helical" evidence="7">
    <location>
        <begin position="143"/>
        <end position="164"/>
    </location>
</feature>
<gene>
    <name evidence="10" type="ORF">D7318_11305</name>
    <name evidence="9" type="ORF">D7319_10125</name>
</gene>
<evidence type="ECO:0000256" key="1">
    <source>
        <dbReference type="ARBA" id="ARBA00004651"/>
    </source>
</evidence>
<keyword evidence="5 7" id="KW-1133">Transmembrane helix</keyword>
<dbReference type="PANTHER" id="PTHR12677:SF59">
    <property type="entry name" value="GOLGI APPARATUS MEMBRANE PROTEIN TVP38-RELATED"/>
    <property type="match status" value="1"/>
</dbReference>
<evidence type="ECO:0000256" key="6">
    <source>
        <dbReference type="ARBA" id="ARBA00023136"/>
    </source>
</evidence>
<evidence type="ECO:0000313" key="10">
    <source>
        <dbReference type="EMBL" id="RKN24457.1"/>
    </source>
</evidence>
<evidence type="ECO:0000313" key="9">
    <source>
        <dbReference type="EMBL" id="RKN10115.1"/>
    </source>
</evidence>
<dbReference type="OrthoDB" id="4143972at2"/>
<accession>A0A3A9WAP6</accession>
<evidence type="ECO:0000256" key="5">
    <source>
        <dbReference type="ARBA" id="ARBA00022989"/>
    </source>
</evidence>
<comment type="similarity">
    <text evidence="2 7">Belongs to the TVP38/TMEM64 family.</text>
</comment>
<organism evidence="9 12">
    <name type="scientific">Streptomyces radicis</name>
    <dbReference type="NCBI Taxonomy" id="1750517"/>
    <lineage>
        <taxon>Bacteria</taxon>
        <taxon>Bacillati</taxon>
        <taxon>Actinomycetota</taxon>
        <taxon>Actinomycetes</taxon>
        <taxon>Kitasatosporales</taxon>
        <taxon>Streptomycetaceae</taxon>
        <taxon>Streptomyces</taxon>
    </lineage>
</organism>
<feature type="transmembrane region" description="Helical" evidence="7">
    <location>
        <begin position="35"/>
        <end position="53"/>
    </location>
</feature>
<dbReference type="PANTHER" id="PTHR12677">
    <property type="entry name" value="GOLGI APPARATUS MEMBRANE PROTEIN TVP38-RELATED"/>
    <property type="match status" value="1"/>
</dbReference>
<dbReference type="GO" id="GO:0005886">
    <property type="term" value="C:plasma membrane"/>
    <property type="evidence" value="ECO:0007669"/>
    <property type="project" value="UniProtKB-SubCell"/>
</dbReference>
<evidence type="ECO:0000256" key="7">
    <source>
        <dbReference type="RuleBase" id="RU366058"/>
    </source>
</evidence>
<reference evidence="11 12" key="1">
    <citation type="submission" date="2018-09" db="EMBL/GenBank/DDBJ databases">
        <title>Streptomyces sp. nov. DS1-2, an endophytic actinomycete isolated from roots of Dendrobium scabrilingue.</title>
        <authorList>
            <person name="Kuncharoen N."/>
            <person name="Kudo T."/>
            <person name="Ohkuma M."/>
            <person name="Yuki M."/>
            <person name="Tanasupawat S."/>
        </authorList>
    </citation>
    <scope>NUCLEOTIDE SEQUENCE [LARGE SCALE GENOMIC DNA]</scope>
    <source>
        <strain evidence="9 12">AZ1-7</strain>
        <strain evidence="10 11">DS1-2</strain>
    </source>
</reference>
<keyword evidence="6 7" id="KW-0472">Membrane</keyword>
<keyword evidence="3 7" id="KW-1003">Cell membrane</keyword>
<evidence type="ECO:0000259" key="8">
    <source>
        <dbReference type="Pfam" id="PF09335"/>
    </source>
</evidence>
<evidence type="ECO:0000313" key="11">
    <source>
        <dbReference type="Proteomes" id="UP000268652"/>
    </source>
</evidence>
<feature type="transmembrane region" description="Helical" evidence="7">
    <location>
        <begin position="176"/>
        <end position="193"/>
    </location>
</feature>
<feature type="transmembrane region" description="Helical" evidence="7">
    <location>
        <begin position="115"/>
        <end position="136"/>
    </location>
</feature>
<protein>
    <recommendedName>
        <fullName evidence="7">TVP38/TMEM64 family membrane protein</fullName>
    </recommendedName>
</protein>
<sequence>MRTSPRARLALLALLLAAAAGAVIALGRPTGAAPYFIALYALCTLVFVPKPALTAAAGALFGAGLGLAVAVTGTLLGALLAFAAGRLLGRDALRPLLRRYRPLATLDRRLTGRPFVSVLTLRVLPIMPFTAVNLTAAFSGTPWLPYTAATLVGTLPANVAYTLAGATATNPTSPMLWAPAAALLLLLGAAALIRRRVPDATAES</sequence>
<feature type="transmembrane region" description="Helical" evidence="7">
    <location>
        <begin position="60"/>
        <end position="84"/>
    </location>
</feature>
<dbReference type="Proteomes" id="UP000275024">
    <property type="component" value="Unassembled WGS sequence"/>
</dbReference>
<feature type="domain" description="VTT" evidence="8">
    <location>
        <begin position="48"/>
        <end position="166"/>
    </location>
</feature>
<comment type="caution">
    <text evidence="9">The sequence shown here is derived from an EMBL/GenBank/DDBJ whole genome shotgun (WGS) entry which is preliminary data.</text>
</comment>
<proteinExistence type="inferred from homology"/>
<keyword evidence="4 7" id="KW-0812">Transmembrane</keyword>
<dbReference type="Pfam" id="PF09335">
    <property type="entry name" value="VTT_dom"/>
    <property type="match status" value="1"/>
</dbReference>
<evidence type="ECO:0000256" key="3">
    <source>
        <dbReference type="ARBA" id="ARBA00022475"/>
    </source>
</evidence>
<evidence type="ECO:0000313" key="12">
    <source>
        <dbReference type="Proteomes" id="UP000275024"/>
    </source>
</evidence>
<evidence type="ECO:0000256" key="4">
    <source>
        <dbReference type="ARBA" id="ARBA00022692"/>
    </source>
</evidence>
<comment type="subcellular location">
    <subcellularLocation>
        <location evidence="1 7">Cell membrane</location>
        <topology evidence="1 7">Multi-pass membrane protein</topology>
    </subcellularLocation>
</comment>
<dbReference type="EMBL" id="RBDX01000006">
    <property type="protein sequence ID" value="RKN10115.1"/>
    <property type="molecule type" value="Genomic_DNA"/>
</dbReference>
<dbReference type="EMBL" id="RBDY01000006">
    <property type="protein sequence ID" value="RKN24457.1"/>
    <property type="molecule type" value="Genomic_DNA"/>
</dbReference>
<dbReference type="Proteomes" id="UP000268652">
    <property type="component" value="Unassembled WGS sequence"/>
</dbReference>
<keyword evidence="11" id="KW-1185">Reference proteome</keyword>